<dbReference type="EMBL" id="CP011036">
    <property type="protein sequence ID" value="ASM52568.1"/>
    <property type="molecule type" value="Genomic_DNA"/>
</dbReference>
<evidence type="ECO:0000313" key="6">
    <source>
        <dbReference type="Proteomes" id="UP000198329"/>
    </source>
</evidence>
<evidence type="ECO:0000256" key="3">
    <source>
        <dbReference type="ARBA" id="ARBA00023002"/>
    </source>
</evidence>
<keyword evidence="6" id="KW-1185">Reference proteome</keyword>
<comment type="similarity">
    <text evidence="2">Belongs to the NADH:flavin oxidoreductase/NADH oxidase family.</text>
</comment>
<organism evidence="5 6">
    <name type="scientific">Pseudoalteromonas nigrifaciens</name>
    <dbReference type="NCBI Taxonomy" id="28109"/>
    <lineage>
        <taxon>Bacteria</taxon>
        <taxon>Pseudomonadati</taxon>
        <taxon>Pseudomonadota</taxon>
        <taxon>Gammaproteobacteria</taxon>
        <taxon>Alteromonadales</taxon>
        <taxon>Pseudoalteromonadaceae</taxon>
        <taxon>Pseudoalteromonas</taxon>
    </lineage>
</organism>
<evidence type="ECO:0000259" key="4">
    <source>
        <dbReference type="Pfam" id="PF00724"/>
    </source>
</evidence>
<proteinExistence type="inferred from homology"/>
<dbReference type="GO" id="GO:0005829">
    <property type="term" value="C:cytosol"/>
    <property type="evidence" value="ECO:0007669"/>
    <property type="project" value="UniProtKB-ARBA"/>
</dbReference>
<sequence>MDNLFTEARFGKINASNRFVMAPMSRNRATAEGLATPLMATYYAQRATAGLIISEGIQPNQVGQGFMNSPGLHNLQHVKSWQPITEAVHKRGGKIVAQLMHSGRIGHPELYPSAHQSIAPSAIKATGDAFTPTGPKSYPTPKEMTLDEITATIEDFAKSAELAIQAGFDGVEIHAGNGFLLHQFMASNTNNRADLFGGSVKNRLRFTLKVVAAVTQAIGAKRVGIRISPDNTYNDIIEQDSEVLYQTLISQLPTDLAYLHIMEAANREHTQQIRNQWLGKLILNPHKSWQDGPVTPAIASDVLNENLCDGVALGALFLANPDLVERTKLNASFNNVDPDSFYGGDETGYTDYPTMVDKSASLSEKQSESILERVELS</sequence>
<accession>A0AAC9UF44</accession>
<reference evidence="5 6" key="1">
    <citation type="submission" date="2015-03" db="EMBL/GenBank/DDBJ databases">
        <authorList>
            <person name="Xie B.-B."/>
            <person name="Rong J.-C."/>
            <person name="Qin Q.-L."/>
            <person name="Zhang Y.-Z."/>
        </authorList>
    </citation>
    <scope>NUCLEOTIDE SEQUENCE [LARGE SCALE GENOMIC DNA]</scope>
    <source>
        <strain evidence="5 6">KMM 661</strain>
    </source>
</reference>
<name>A0AAC9UF44_9GAMM</name>
<dbReference type="KEGG" id="png:PNIG_a0234"/>
<dbReference type="GO" id="GO:0016628">
    <property type="term" value="F:oxidoreductase activity, acting on the CH-CH group of donors, NAD or NADP as acceptor"/>
    <property type="evidence" value="ECO:0007669"/>
    <property type="project" value="UniProtKB-ARBA"/>
</dbReference>
<comment type="cofactor">
    <cofactor evidence="1">
        <name>FMN</name>
        <dbReference type="ChEBI" id="CHEBI:58210"/>
    </cofactor>
</comment>
<dbReference type="RefSeq" id="WP_089367595.1">
    <property type="nucleotide sequence ID" value="NZ_BJXZ01000011.1"/>
</dbReference>
<dbReference type="SUPFAM" id="SSF51395">
    <property type="entry name" value="FMN-linked oxidoreductases"/>
    <property type="match status" value="1"/>
</dbReference>
<dbReference type="GeneID" id="300940243"/>
<keyword evidence="3" id="KW-0560">Oxidoreductase</keyword>
<dbReference type="PANTHER" id="PTHR22893:SF91">
    <property type="entry name" value="NADPH DEHYDROGENASE 2-RELATED"/>
    <property type="match status" value="1"/>
</dbReference>
<gene>
    <name evidence="5" type="ORF">PNIG_a0234</name>
</gene>
<dbReference type="Gene3D" id="3.20.20.70">
    <property type="entry name" value="Aldolase class I"/>
    <property type="match status" value="1"/>
</dbReference>
<dbReference type="Proteomes" id="UP000198329">
    <property type="component" value="Chromosome I"/>
</dbReference>
<dbReference type="InterPro" id="IPR001155">
    <property type="entry name" value="OxRdtase_FMN_N"/>
</dbReference>
<dbReference type="Pfam" id="PF00724">
    <property type="entry name" value="Oxidored_FMN"/>
    <property type="match status" value="1"/>
</dbReference>
<dbReference type="CDD" id="cd02933">
    <property type="entry name" value="OYE_like_FMN"/>
    <property type="match status" value="1"/>
</dbReference>
<evidence type="ECO:0000256" key="1">
    <source>
        <dbReference type="ARBA" id="ARBA00001917"/>
    </source>
</evidence>
<dbReference type="FunFam" id="3.20.20.70:FF:000059">
    <property type="entry name" value="N-ethylmaleimide reductase, FMN-linked"/>
    <property type="match status" value="1"/>
</dbReference>
<dbReference type="InterPro" id="IPR045247">
    <property type="entry name" value="Oye-like"/>
</dbReference>
<dbReference type="InterPro" id="IPR013785">
    <property type="entry name" value="Aldolase_TIM"/>
</dbReference>
<protein>
    <recommendedName>
        <fullName evidence="4">NADH:flavin oxidoreductase/NADH oxidase N-terminal domain-containing protein</fullName>
    </recommendedName>
</protein>
<evidence type="ECO:0000313" key="5">
    <source>
        <dbReference type="EMBL" id="ASM52568.1"/>
    </source>
</evidence>
<evidence type="ECO:0000256" key="2">
    <source>
        <dbReference type="ARBA" id="ARBA00005979"/>
    </source>
</evidence>
<feature type="domain" description="NADH:flavin oxidoreductase/NADH oxidase N-terminal" evidence="4">
    <location>
        <begin position="4"/>
        <end position="329"/>
    </location>
</feature>
<dbReference type="AlphaFoldDB" id="A0AAC9UF44"/>
<dbReference type="PANTHER" id="PTHR22893">
    <property type="entry name" value="NADH OXIDOREDUCTASE-RELATED"/>
    <property type="match status" value="1"/>
</dbReference>
<dbReference type="GO" id="GO:0010181">
    <property type="term" value="F:FMN binding"/>
    <property type="evidence" value="ECO:0007669"/>
    <property type="project" value="InterPro"/>
</dbReference>